<dbReference type="GO" id="GO:0006865">
    <property type="term" value="P:amino acid transport"/>
    <property type="evidence" value="ECO:0007669"/>
    <property type="project" value="UniProtKB-KW"/>
</dbReference>
<evidence type="ECO:0000256" key="4">
    <source>
        <dbReference type="ARBA" id="ARBA00022970"/>
    </source>
</evidence>
<dbReference type="RefSeq" id="WP_067553179.1">
    <property type="nucleotide sequence ID" value="NZ_LPXN01000057.1"/>
</dbReference>
<keyword evidence="4" id="KW-0029">Amino-acid transport</keyword>
<dbReference type="PRINTS" id="PR00337">
    <property type="entry name" value="LEUILEVALBP"/>
</dbReference>
<evidence type="ECO:0000256" key="1">
    <source>
        <dbReference type="ARBA" id="ARBA00010062"/>
    </source>
</evidence>
<dbReference type="Gene3D" id="3.40.50.2300">
    <property type="match status" value="2"/>
</dbReference>
<evidence type="ECO:0000256" key="2">
    <source>
        <dbReference type="ARBA" id="ARBA00022448"/>
    </source>
</evidence>
<dbReference type="InterPro" id="IPR000709">
    <property type="entry name" value="Leu_Ile_Val-bd"/>
</dbReference>
<comment type="similarity">
    <text evidence="1">Belongs to the leucine-binding protein family.</text>
</comment>
<dbReference type="InterPro" id="IPR028082">
    <property type="entry name" value="Peripla_BP_I"/>
</dbReference>
<dbReference type="OrthoDB" id="9768099at2"/>
<name>A0A154WEZ6_9PROT</name>
<evidence type="ECO:0000259" key="6">
    <source>
        <dbReference type="Pfam" id="PF13458"/>
    </source>
</evidence>
<evidence type="ECO:0000256" key="5">
    <source>
        <dbReference type="SAM" id="SignalP"/>
    </source>
</evidence>
<feature type="domain" description="Leucine-binding protein" evidence="6">
    <location>
        <begin position="37"/>
        <end position="390"/>
    </location>
</feature>
<dbReference type="EMBL" id="LPXN01000057">
    <property type="protein sequence ID" value="KZD12069.1"/>
    <property type="molecule type" value="Genomic_DNA"/>
</dbReference>
<feature type="signal peptide" evidence="5">
    <location>
        <begin position="1"/>
        <end position="34"/>
    </location>
</feature>
<dbReference type="Pfam" id="PF13458">
    <property type="entry name" value="Peripla_BP_6"/>
    <property type="match status" value="1"/>
</dbReference>
<dbReference type="SUPFAM" id="SSF53822">
    <property type="entry name" value="Periplasmic binding protein-like I"/>
    <property type="match status" value="1"/>
</dbReference>
<proteinExistence type="inferred from homology"/>
<dbReference type="Proteomes" id="UP000076400">
    <property type="component" value="Unassembled WGS sequence"/>
</dbReference>
<evidence type="ECO:0000256" key="3">
    <source>
        <dbReference type="ARBA" id="ARBA00022729"/>
    </source>
</evidence>
<sequence length="398" mass="41886">MGFAPTSSRRQLFRSAALGGLALAAIAAFQPVQAQDTVKLGLVAALSGTSAVSGEAITRGLTIAMEEINAAGGILGGKKIALIRRDDESNPGKGVAAARELIFSEKVAAFFGGIDTPVSFAIVPLANQQKVPFMGVWAAGTGITRNKAEPNYVFRVSAMDVLVDKALIAHAKAKFSADQVGLMLINNPWGESNQVGLTAAAEEQGVKIVGIEKFEASDVDMVAQLTRLKQAGAKSLILVSNAAPAAQMIKSMDRMGWDVPVVSHWGISGGRFTELAGPTAEKVHFIQTYSFFGEQSPTGKKVLDALMAKYSDVKGPGDVIAPVGTANAYDAMHLLAKAIDKAGSTDGDAIRKALESLGSHQGLIKTYNPAFTATEHDALNEKDYVMVRFKGDQIVPID</sequence>
<comment type="caution">
    <text evidence="7">The sequence shown here is derived from an EMBL/GenBank/DDBJ whole genome shotgun (WGS) entry which is preliminary data.</text>
</comment>
<keyword evidence="8" id="KW-1185">Reference proteome</keyword>
<dbReference type="PANTHER" id="PTHR30483">
    <property type="entry name" value="LEUCINE-SPECIFIC-BINDING PROTEIN"/>
    <property type="match status" value="1"/>
</dbReference>
<gene>
    <name evidence="7" type="ORF">AUP43_05360</name>
</gene>
<protein>
    <submittedName>
        <fullName evidence="7">Ethanolamine utilization protein EutN</fullName>
    </submittedName>
</protein>
<dbReference type="CDD" id="cd19979">
    <property type="entry name" value="PBP1_ABC_ligand_binding-like"/>
    <property type="match status" value="1"/>
</dbReference>
<dbReference type="PROSITE" id="PS51318">
    <property type="entry name" value="TAT"/>
    <property type="match status" value="1"/>
</dbReference>
<dbReference type="AlphaFoldDB" id="A0A154WEZ6"/>
<keyword evidence="2" id="KW-0813">Transport</keyword>
<dbReference type="InterPro" id="IPR006311">
    <property type="entry name" value="TAT_signal"/>
</dbReference>
<dbReference type="PANTHER" id="PTHR30483:SF6">
    <property type="entry name" value="PERIPLASMIC BINDING PROTEIN OF ABC TRANSPORTER FOR NATURAL AMINO ACIDS"/>
    <property type="match status" value="1"/>
</dbReference>
<accession>A0A154WEZ6</accession>
<feature type="chain" id="PRO_5007602371" evidence="5">
    <location>
        <begin position="35"/>
        <end position="398"/>
    </location>
</feature>
<organism evidence="7 8">
    <name type="scientific">Oceanibaculum pacificum</name>
    <dbReference type="NCBI Taxonomy" id="580166"/>
    <lineage>
        <taxon>Bacteria</taxon>
        <taxon>Pseudomonadati</taxon>
        <taxon>Pseudomonadota</taxon>
        <taxon>Alphaproteobacteria</taxon>
        <taxon>Rhodospirillales</taxon>
        <taxon>Oceanibaculaceae</taxon>
        <taxon>Oceanibaculum</taxon>
    </lineage>
</organism>
<reference evidence="7 8" key="1">
    <citation type="submission" date="2015-12" db="EMBL/GenBank/DDBJ databases">
        <title>Genome sequence of Oceanibaculum pacificum MCCC 1A02656.</title>
        <authorList>
            <person name="Lu L."/>
            <person name="Lai Q."/>
            <person name="Shao Z."/>
            <person name="Qian P."/>
        </authorList>
    </citation>
    <scope>NUCLEOTIDE SEQUENCE [LARGE SCALE GENOMIC DNA]</scope>
    <source>
        <strain evidence="7 8">MCCC 1A02656</strain>
    </source>
</reference>
<keyword evidence="3 5" id="KW-0732">Signal</keyword>
<dbReference type="InterPro" id="IPR051010">
    <property type="entry name" value="BCAA_transport"/>
</dbReference>
<evidence type="ECO:0000313" key="7">
    <source>
        <dbReference type="EMBL" id="KZD12069.1"/>
    </source>
</evidence>
<dbReference type="InterPro" id="IPR028081">
    <property type="entry name" value="Leu-bd"/>
</dbReference>
<evidence type="ECO:0000313" key="8">
    <source>
        <dbReference type="Proteomes" id="UP000076400"/>
    </source>
</evidence>
<dbReference type="STRING" id="580166.AUP43_05360"/>